<keyword evidence="2" id="KW-1185">Reference proteome</keyword>
<dbReference type="AlphaFoldDB" id="A0A9N9KFU8"/>
<dbReference type="Proteomes" id="UP000789405">
    <property type="component" value="Unassembled WGS sequence"/>
</dbReference>
<feature type="non-terminal residue" evidence="1">
    <location>
        <position position="1"/>
    </location>
</feature>
<dbReference type="EMBL" id="CAJVPY010062989">
    <property type="protein sequence ID" value="CAG8823099.1"/>
    <property type="molecule type" value="Genomic_DNA"/>
</dbReference>
<name>A0A9N9KFU8_9GLOM</name>
<evidence type="ECO:0000313" key="1">
    <source>
        <dbReference type="EMBL" id="CAG8823099.1"/>
    </source>
</evidence>
<sequence length="84" mass="9974">HLSSFKFMSENKLITKGRLSYFELFDYNKWSLDHFDSCVRNNFGHMKDNANIFYKILHIVKNDASTSQKVRKTVNALMIMKHKT</sequence>
<organism evidence="1 2">
    <name type="scientific">Dentiscutata erythropus</name>
    <dbReference type="NCBI Taxonomy" id="1348616"/>
    <lineage>
        <taxon>Eukaryota</taxon>
        <taxon>Fungi</taxon>
        <taxon>Fungi incertae sedis</taxon>
        <taxon>Mucoromycota</taxon>
        <taxon>Glomeromycotina</taxon>
        <taxon>Glomeromycetes</taxon>
        <taxon>Diversisporales</taxon>
        <taxon>Gigasporaceae</taxon>
        <taxon>Dentiscutata</taxon>
    </lineage>
</organism>
<reference evidence="1" key="1">
    <citation type="submission" date="2021-06" db="EMBL/GenBank/DDBJ databases">
        <authorList>
            <person name="Kallberg Y."/>
            <person name="Tangrot J."/>
            <person name="Rosling A."/>
        </authorList>
    </citation>
    <scope>NUCLEOTIDE SEQUENCE</scope>
    <source>
        <strain evidence="1">MA453B</strain>
    </source>
</reference>
<comment type="caution">
    <text evidence="1">The sequence shown here is derived from an EMBL/GenBank/DDBJ whole genome shotgun (WGS) entry which is preliminary data.</text>
</comment>
<proteinExistence type="predicted"/>
<gene>
    <name evidence="1" type="ORF">DERYTH_LOCUS27430</name>
</gene>
<protein>
    <submittedName>
        <fullName evidence="1">4275_t:CDS:1</fullName>
    </submittedName>
</protein>
<accession>A0A9N9KFU8</accession>
<evidence type="ECO:0000313" key="2">
    <source>
        <dbReference type="Proteomes" id="UP000789405"/>
    </source>
</evidence>
<feature type="non-terminal residue" evidence="1">
    <location>
        <position position="84"/>
    </location>
</feature>
<dbReference type="OrthoDB" id="10535557at2759"/>